<feature type="compositionally biased region" description="Basic and acidic residues" evidence="1">
    <location>
        <begin position="126"/>
        <end position="165"/>
    </location>
</feature>
<feature type="compositionally biased region" description="Basic and acidic residues" evidence="1">
    <location>
        <begin position="251"/>
        <end position="268"/>
    </location>
</feature>
<feature type="region of interest" description="Disordered" evidence="1">
    <location>
        <begin position="579"/>
        <end position="634"/>
    </location>
</feature>
<accession>A0A8H5BEV8</accession>
<gene>
    <name evidence="2" type="ORF">D9619_001021</name>
</gene>
<name>A0A8H5BEV8_9AGAR</name>
<evidence type="ECO:0000256" key="1">
    <source>
        <dbReference type="SAM" id="MobiDB-lite"/>
    </source>
</evidence>
<dbReference type="Proteomes" id="UP000567179">
    <property type="component" value="Unassembled WGS sequence"/>
</dbReference>
<protein>
    <submittedName>
        <fullName evidence="2">Uncharacterized protein</fullName>
    </submittedName>
</protein>
<feature type="compositionally biased region" description="Polar residues" evidence="1">
    <location>
        <begin position="376"/>
        <end position="388"/>
    </location>
</feature>
<sequence length="718" mass="77328">MYTSPPSQLTHYDPYMSHSHRAPSPYRSSPNGPPATVGATLPTGPATVGPGSVTYATETGPDGSIIYQPYRRSSLDLQADRLYGSYHTPAGLVSGIQWVKADPESLVKQGVDPIEWNANVQTEAWQRGEDERSRRDKNSSRRHRDVDGRNARDDDDELRKAREWDAQSVGKRDRRKSFGAGSAQPPNPLPTNPNAGYGGYPTHPSNASSYAPFPGGYNGGGPVAYSASGGSTHGRQPSTSSAYGDLAQRMENLDLDRKKDYGERERRMSHSSRHHPSEASAYERKRTVSGNYGNPYPTPPGAYPGASSYGSMGPPANPYPPSQYAPSPHMRPGEVGHGSSAYAPSPNMRPGEVGGYGTSSPSGYPGSSAYGASPSQHPANIGRSTTPFGNPPQVYPRGHVLEGQPLPPGASPLMNSAQRPRSRAPSRAPSPNPAGYRQQNVSGSGRSPHIPATQIPGDGPQQLPAPEAFSRPLNMANSFVPFETAKVRDMDDIYDTKLPKMPPALATHDIYPEDWQRCMQDLGRAWEGQLPVPSLGAALPRRSILAADLVDLWNDKFFYLRGVELRLYKGKEKRTGKNAGMVEKHLPGYDDDDDYSSSTGSSSDVEFARRNPYGRDVAAEKEEKKRRRKERRAKRRAKTYAVYIACLSRPAAPTAGYGPMPGGYGVAPVPAPYGYPPAPPMGYGANLSYSSSTGYPSAGYGHASGVPASRSQGYGGGY</sequence>
<feature type="compositionally biased region" description="Basic residues" evidence="1">
    <location>
        <begin position="624"/>
        <end position="634"/>
    </location>
</feature>
<proteinExistence type="predicted"/>
<feature type="region of interest" description="Disordered" evidence="1">
    <location>
        <begin position="1"/>
        <end position="50"/>
    </location>
</feature>
<feature type="region of interest" description="Disordered" evidence="1">
    <location>
        <begin position="125"/>
        <end position="203"/>
    </location>
</feature>
<feature type="compositionally biased region" description="Basic and acidic residues" evidence="1">
    <location>
        <begin position="275"/>
        <end position="286"/>
    </location>
</feature>
<evidence type="ECO:0000313" key="2">
    <source>
        <dbReference type="EMBL" id="KAF5321894.1"/>
    </source>
</evidence>
<organism evidence="2 3">
    <name type="scientific">Psilocybe cf. subviscida</name>
    <dbReference type="NCBI Taxonomy" id="2480587"/>
    <lineage>
        <taxon>Eukaryota</taxon>
        <taxon>Fungi</taxon>
        <taxon>Dikarya</taxon>
        <taxon>Basidiomycota</taxon>
        <taxon>Agaricomycotina</taxon>
        <taxon>Agaricomycetes</taxon>
        <taxon>Agaricomycetidae</taxon>
        <taxon>Agaricales</taxon>
        <taxon>Agaricineae</taxon>
        <taxon>Strophariaceae</taxon>
        <taxon>Psilocybe</taxon>
    </lineage>
</organism>
<feature type="compositionally biased region" description="Low complexity" evidence="1">
    <location>
        <begin position="358"/>
        <end position="375"/>
    </location>
</feature>
<dbReference type="EMBL" id="JAACJJ010000028">
    <property type="protein sequence ID" value="KAF5321894.1"/>
    <property type="molecule type" value="Genomic_DNA"/>
</dbReference>
<dbReference type="AlphaFoldDB" id="A0A8H5BEV8"/>
<reference evidence="2 3" key="1">
    <citation type="journal article" date="2020" name="ISME J.">
        <title>Uncovering the hidden diversity of litter-decomposition mechanisms in mushroom-forming fungi.</title>
        <authorList>
            <person name="Floudas D."/>
            <person name="Bentzer J."/>
            <person name="Ahren D."/>
            <person name="Johansson T."/>
            <person name="Persson P."/>
            <person name="Tunlid A."/>
        </authorList>
    </citation>
    <scope>NUCLEOTIDE SEQUENCE [LARGE SCALE GENOMIC DNA]</scope>
    <source>
        <strain evidence="2 3">CBS 101986</strain>
    </source>
</reference>
<feature type="compositionally biased region" description="Polar residues" evidence="1">
    <location>
        <begin position="1"/>
        <end position="10"/>
    </location>
</feature>
<keyword evidence="3" id="KW-1185">Reference proteome</keyword>
<feature type="compositionally biased region" description="Low complexity" evidence="1">
    <location>
        <begin position="415"/>
        <end position="429"/>
    </location>
</feature>
<evidence type="ECO:0000313" key="3">
    <source>
        <dbReference type="Proteomes" id="UP000567179"/>
    </source>
</evidence>
<comment type="caution">
    <text evidence="2">The sequence shown here is derived from an EMBL/GenBank/DDBJ whole genome shotgun (WGS) entry which is preliminary data.</text>
</comment>
<dbReference type="OrthoDB" id="1719357at2759"/>
<feature type="compositionally biased region" description="Polar residues" evidence="1">
    <location>
        <begin position="228"/>
        <end position="242"/>
    </location>
</feature>
<feature type="region of interest" description="Disordered" evidence="1">
    <location>
        <begin position="225"/>
        <end position="468"/>
    </location>
</feature>